<evidence type="ECO:0000313" key="2">
    <source>
        <dbReference type="EMBL" id="CCU56394.1"/>
    </source>
</evidence>
<dbReference type="EMBL" id="HF679134">
    <property type="protein sequence ID" value="CCU56394.1"/>
    <property type="molecule type" value="Genomic_DNA"/>
</dbReference>
<evidence type="ECO:0000313" key="3">
    <source>
        <dbReference type="Proteomes" id="UP000792671"/>
    </source>
</evidence>
<reference evidence="2 3" key="1">
    <citation type="journal article" date="2013" name="J. Virol.">
        <title>New Insights into the Evolution of Entomopoxvirinae from the Complete Genome Sequences of Four Entomopoxviruses Infecting Adoxophyes honmai, Choristoneura biennis, Choristoneura rosaceana, and Mythimna separata.</title>
        <authorList>
            <person name="Theze J."/>
            <person name="Takatsuka J."/>
            <person name="Li Z."/>
            <person name="Gallais J."/>
            <person name="Doucet D."/>
            <person name="Arif B."/>
            <person name="Nakai M."/>
            <person name="Herniou E.A."/>
        </authorList>
    </citation>
    <scope>NUCLEOTIDE SEQUENCE [LARGE SCALE GENOMIC DNA]</scope>
</reference>
<name>A0A916NYL8_9POXV</name>
<keyword evidence="1" id="KW-1133">Transmembrane helix</keyword>
<gene>
    <name evidence="2" type="ORF">MYSEV_196</name>
</gene>
<proteinExistence type="predicted"/>
<sequence>MFTRLTFIWINIFNLLTVFAEIDIELCLKINNIEYKSDNIILINSDKNIIIGYNYNIILECDDNYKLINNINLNNYNISINNIINNISYFKHNCYNNLSCIYVYCIEKKSIYYILIDGKNTKTKEFSYYNKNIIQNCYNNIIIHKKNYKCNNYEFNPIIFIEYISDYNNKKIFKLLLYIILSISFIILGILIYIIYITKSYNIYEKIENKFKYIT</sequence>
<dbReference type="RefSeq" id="YP_008003713.1">
    <property type="nucleotide sequence ID" value="NC_021246.1"/>
</dbReference>
<keyword evidence="1" id="KW-0812">Transmembrane</keyword>
<dbReference type="KEGG" id="vg:15613818"/>
<keyword evidence="3" id="KW-1185">Reference proteome</keyword>
<dbReference type="GeneID" id="15613818"/>
<organism evidence="2 3">
    <name type="scientific">Mythimna separata entomopoxvirus 'L'</name>
    <dbReference type="NCBI Taxonomy" id="1293572"/>
    <lineage>
        <taxon>Viruses</taxon>
        <taxon>Varidnaviria</taxon>
        <taxon>Bamfordvirae</taxon>
        <taxon>Nucleocytoviricota</taxon>
        <taxon>Pokkesviricetes</taxon>
        <taxon>Chitovirales</taxon>
        <taxon>Poxviridae</taxon>
        <taxon>Entomopoxvirinae</taxon>
        <taxon>Betaentomopoxvirus</taxon>
        <taxon>Betaentomopoxvirus mseparata</taxon>
        <taxon>Mythimna separata entomopoxvirus</taxon>
    </lineage>
</organism>
<accession>A0A916NYL8</accession>
<keyword evidence="1" id="KW-0472">Membrane</keyword>
<feature type="transmembrane region" description="Helical" evidence="1">
    <location>
        <begin position="175"/>
        <end position="196"/>
    </location>
</feature>
<dbReference type="Proteomes" id="UP000792671">
    <property type="component" value="Genome"/>
</dbReference>
<protein>
    <submittedName>
        <fullName evidence="2">Uncharacterized protein</fullName>
    </submittedName>
</protein>
<evidence type="ECO:0000256" key="1">
    <source>
        <dbReference type="SAM" id="Phobius"/>
    </source>
</evidence>
<dbReference type="OrthoDB" id="27602at10239"/>